<dbReference type="InterPro" id="IPR037523">
    <property type="entry name" value="VOC_core"/>
</dbReference>
<dbReference type="RefSeq" id="WP_120678572.1">
    <property type="nucleotide sequence ID" value="NZ_RBAL01000005.1"/>
</dbReference>
<organism evidence="2 3">
    <name type="scientific">Streptomyces hoynatensis</name>
    <dbReference type="NCBI Taxonomy" id="1141874"/>
    <lineage>
        <taxon>Bacteria</taxon>
        <taxon>Bacillati</taxon>
        <taxon>Actinomycetota</taxon>
        <taxon>Actinomycetes</taxon>
        <taxon>Kitasatosporales</taxon>
        <taxon>Streptomycetaceae</taxon>
        <taxon>Streptomyces</taxon>
    </lineage>
</organism>
<protein>
    <submittedName>
        <fullName evidence="2">Glyoxalase</fullName>
    </submittedName>
</protein>
<dbReference type="InterPro" id="IPR029068">
    <property type="entry name" value="Glyas_Bleomycin-R_OHBP_Dase"/>
</dbReference>
<dbReference type="PROSITE" id="PS51819">
    <property type="entry name" value="VOC"/>
    <property type="match status" value="1"/>
</dbReference>
<name>A0A3A9Z4K8_9ACTN</name>
<dbReference type="AlphaFoldDB" id="A0A3A9Z4K8"/>
<evidence type="ECO:0000259" key="1">
    <source>
        <dbReference type="PROSITE" id="PS51819"/>
    </source>
</evidence>
<keyword evidence="3" id="KW-1185">Reference proteome</keyword>
<feature type="domain" description="VOC" evidence="1">
    <location>
        <begin position="4"/>
        <end position="128"/>
    </location>
</feature>
<dbReference type="PANTHER" id="PTHR36503">
    <property type="entry name" value="BLR2520 PROTEIN"/>
    <property type="match status" value="1"/>
</dbReference>
<comment type="caution">
    <text evidence="2">The sequence shown here is derived from an EMBL/GenBank/DDBJ whole genome shotgun (WGS) entry which is preliminary data.</text>
</comment>
<dbReference type="Pfam" id="PF00903">
    <property type="entry name" value="Glyoxalase"/>
    <property type="match status" value="1"/>
</dbReference>
<gene>
    <name evidence="2" type="ORF">D7294_12040</name>
</gene>
<proteinExistence type="predicted"/>
<dbReference type="Gene3D" id="3.10.180.10">
    <property type="entry name" value="2,3-Dihydroxybiphenyl 1,2-Dioxygenase, domain 1"/>
    <property type="match status" value="1"/>
</dbReference>
<reference evidence="2 3" key="1">
    <citation type="journal article" date="2014" name="Int. J. Syst. Evol. Microbiol.">
        <title>Streptomyces hoynatensis sp. nov., isolated from deep marine sediment.</title>
        <authorList>
            <person name="Veyisoglu A."/>
            <person name="Sahin N."/>
        </authorList>
    </citation>
    <scope>NUCLEOTIDE SEQUENCE [LARGE SCALE GENOMIC DNA]</scope>
    <source>
        <strain evidence="2 3">KCTC 29097</strain>
    </source>
</reference>
<dbReference type="InterPro" id="IPR004360">
    <property type="entry name" value="Glyas_Fos-R_dOase_dom"/>
</dbReference>
<dbReference type="PANTHER" id="PTHR36503:SF3">
    <property type="entry name" value="BLR0126 PROTEIN"/>
    <property type="match status" value="1"/>
</dbReference>
<sequence length="131" mass="14265">MTPRLDLIGLITDDMAASFAFYRRLGLDIPAGAESQPHVEAVLPGGLRIAWDTAETVRSFHPEWHPGQGGRRIGLAFLCEGPAEVDELYTELTQAGYAGEKAPWDAFWGQRYAIVLDPDGNAVDLFAPLAP</sequence>
<accession>A0A3A9Z4K8</accession>
<dbReference type="SUPFAM" id="SSF54593">
    <property type="entry name" value="Glyoxalase/Bleomycin resistance protein/Dihydroxybiphenyl dioxygenase"/>
    <property type="match status" value="1"/>
</dbReference>
<dbReference type="EMBL" id="RBAL01000005">
    <property type="protein sequence ID" value="RKN43193.1"/>
    <property type="molecule type" value="Genomic_DNA"/>
</dbReference>
<dbReference type="Proteomes" id="UP000272474">
    <property type="component" value="Unassembled WGS sequence"/>
</dbReference>
<evidence type="ECO:0000313" key="3">
    <source>
        <dbReference type="Proteomes" id="UP000272474"/>
    </source>
</evidence>
<evidence type="ECO:0000313" key="2">
    <source>
        <dbReference type="EMBL" id="RKN43193.1"/>
    </source>
</evidence>
<dbReference type="OrthoDB" id="9798430at2"/>